<evidence type="ECO:0000313" key="2">
    <source>
        <dbReference type="EMBL" id="DAF85006.1"/>
    </source>
</evidence>
<keyword evidence="1" id="KW-0472">Membrane</keyword>
<proteinExistence type="predicted"/>
<feature type="transmembrane region" description="Helical" evidence="1">
    <location>
        <begin position="34"/>
        <end position="54"/>
    </location>
</feature>
<name>A0A8S5TS17_9VIRU</name>
<evidence type="ECO:0000256" key="1">
    <source>
        <dbReference type="SAM" id="Phobius"/>
    </source>
</evidence>
<organism evidence="2">
    <name type="scientific">Inoviridae sp. ctzMc2</name>
    <dbReference type="NCBI Taxonomy" id="2825787"/>
    <lineage>
        <taxon>Viruses</taxon>
        <taxon>Monodnaviria</taxon>
        <taxon>Loebvirae</taxon>
        <taxon>Hofneiviricota</taxon>
        <taxon>Faserviricetes</taxon>
        <taxon>Tubulavirales</taxon>
        <taxon>Inoviridae</taxon>
    </lineage>
</organism>
<sequence length="61" mass="6459">MPILTDPATGMDAVKTAMTTAVTFMTTAFDAMTANGYLVIFLAVTMIGVGVTVFRKLRRGA</sequence>
<accession>A0A8S5TS17</accession>
<keyword evidence="1" id="KW-1133">Transmembrane helix</keyword>
<protein>
    <submittedName>
        <fullName evidence="2">Uncharacterized protein</fullName>
    </submittedName>
</protein>
<reference evidence="2" key="1">
    <citation type="journal article" date="2021" name="Proc. Natl. Acad. Sci. U.S.A.">
        <title>A Catalog of Tens of Thousands of Viruses from Human Metagenomes Reveals Hidden Associations with Chronic Diseases.</title>
        <authorList>
            <person name="Tisza M.J."/>
            <person name="Buck C.B."/>
        </authorList>
    </citation>
    <scope>NUCLEOTIDE SEQUENCE</scope>
    <source>
        <strain evidence="2">CtzMc2</strain>
    </source>
</reference>
<dbReference type="EMBL" id="BK015915">
    <property type="protein sequence ID" value="DAF85006.1"/>
    <property type="molecule type" value="Genomic_DNA"/>
</dbReference>
<keyword evidence="1" id="KW-0812">Transmembrane</keyword>